<name>A0ACC3BAE8_9EURO</name>
<organism evidence="1 2">
    <name type="scientific">Aspergillus melleus</name>
    <dbReference type="NCBI Taxonomy" id="138277"/>
    <lineage>
        <taxon>Eukaryota</taxon>
        <taxon>Fungi</taxon>
        <taxon>Dikarya</taxon>
        <taxon>Ascomycota</taxon>
        <taxon>Pezizomycotina</taxon>
        <taxon>Eurotiomycetes</taxon>
        <taxon>Eurotiomycetidae</taxon>
        <taxon>Eurotiales</taxon>
        <taxon>Aspergillaceae</taxon>
        <taxon>Aspergillus</taxon>
        <taxon>Aspergillus subgen. Circumdati</taxon>
    </lineage>
</organism>
<dbReference type="Proteomes" id="UP001177260">
    <property type="component" value="Unassembled WGS sequence"/>
</dbReference>
<keyword evidence="2" id="KW-1185">Reference proteome</keyword>
<dbReference type="EMBL" id="JAOPJF010000012">
    <property type="protein sequence ID" value="KAK1147283.1"/>
    <property type="molecule type" value="Genomic_DNA"/>
</dbReference>
<evidence type="ECO:0000313" key="1">
    <source>
        <dbReference type="EMBL" id="KAK1147283.1"/>
    </source>
</evidence>
<comment type="caution">
    <text evidence="1">The sequence shown here is derived from an EMBL/GenBank/DDBJ whole genome shotgun (WGS) entry which is preliminary data.</text>
</comment>
<proteinExistence type="predicted"/>
<evidence type="ECO:0000313" key="2">
    <source>
        <dbReference type="Proteomes" id="UP001177260"/>
    </source>
</evidence>
<sequence>MSDYPSAPPSGLPSNYPQWPSSIPQPPAFPSLLSPNPSYHQNMLPPHQHPQGVMGRSFDYNNEMNFNANARLPGLGAPAAAGPLPTPPFPFMGTFTPPQFPPTAFSPGQMPPLGYPPIPLPTAFNAPPSRPSTDDFQTNHFNSQHATASSSIQDVDREEGELTDREGGLPAVQKPVSNSGPSAPTASLGGRPTHASEIPATNGAALPESNKTNDFASKSSHKPASRDSMDLEEGETCSSQSTTSSRDSGSPYNPPVSMNIEALDGMEVEPAIAPKLAAETSNEKHPSKSPAQLRIQAQGALLGLAPHNIRYNELIGEGINPHVLKQLYEDVGIKISSPQPDAAPTMGSIMPENTSREAQEAASEKVSAQILPHGQNGTPPVPAPLKDTVKPMERKEVIARMLAAKAAKASGASESPQADEPKETPTQGREPHTDTASLEAPKEKEVRAKEKNKAQTELARQRIEQLKKQGLMRNQQKSQSDTKSLDQGRSNGESQNSDTVDETAAIQHSLPERPPDPESDSSARIPGLFMTDSKEDQSPDAYVTPVQGLVIDSTPQLRANQRKRPRASDFDEPIYIANGVHQPAPEERLIIDISDDEFYDDNDDDEDSMDIETPTGYVSQDNGSTAPETSLRALESLPSRPLSSQAFSTPQPNSRGSDQDHLRRKNLEIQAMHRRIAELEQRKKAKLTVSRTQSPRSVELPLPTPPEPSAAPDTEKCNIESANLEVELAGPPATQNGHSSRQSSPPAADIAYFETMKSSILRKKEIESGVPALDAEIQKSENRLADLKTEEGKVLLEISRGKEGRKQLQEELNNINLELNGLTMDEVDAALLRLKTDQENKTTVEVLPTASEANDPPAIETATTGDSNHEENSVDQLSDKSDNHDKPDQTLSTRSASNDVTVANVPVELQNRVDSNHESSAMSSSESEGSAMDESTDSDSEDSMSIDEDEPEGPEPVSAPIANAASEPHDQEANLPSANTQHSPAEGSPVAITDGRSSVASESDEEMKEDDSSDSSSSDGYEPPEPETTASPANSVYSPPFSPPPPGPIGPSEASMPTVDQTNQAGEPLTAKVQEVDVEPPKENVQVGLLDNTRGAEVPQRKFSPYDSPLKHFNAYRYHPNYSGDITQGFRSLTYSHNIDPMKYLCPFEAAGGVCNDRSCEFQHFRDMTLSGSLNWTDDKILVQMGSLREGKTPEEKDHYIAGLKQIINDMRRDKVKDFNTVATEIAAYRRRFLQDPSRILPL</sequence>
<gene>
    <name evidence="1" type="ORF">N8T08_001360</name>
</gene>
<accession>A0ACC3BAE8</accession>
<protein>
    <submittedName>
        <fullName evidence="1">Uncharacterized protein</fullName>
    </submittedName>
</protein>
<reference evidence="1 2" key="1">
    <citation type="journal article" date="2023" name="ACS Omega">
        <title>Identification of the Neoaspergillic Acid Biosynthesis Gene Cluster by Establishing an In Vitro CRISPR-Ribonucleoprotein Genetic System in Aspergillus melleus.</title>
        <authorList>
            <person name="Yuan B."/>
            <person name="Grau M.F."/>
            <person name="Murata R.M."/>
            <person name="Torok T."/>
            <person name="Venkateswaran K."/>
            <person name="Stajich J.E."/>
            <person name="Wang C.C.C."/>
        </authorList>
    </citation>
    <scope>NUCLEOTIDE SEQUENCE [LARGE SCALE GENOMIC DNA]</scope>
    <source>
        <strain evidence="1 2">IMV 1140</strain>
    </source>
</reference>